<accession>A0A2P2NIS8</accession>
<name>A0A2P2NIS8_RHIMU</name>
<evidence type="ECO:0000313" key="1">
    <source>
        <dbReference type="EMBL" id="MBX42375.1"/>
    </source>
</evidence>
<organism evidence="1">
    <name type="scientific">Rhizophora mucronata</name>
    <name type="common">Asiatic mangrove</name>
    <dbReference type="NCBI Taxonomy" id="61149"/>
    <lineage>
        <taxon>Eukaryota</taxon>
        <taxon>Viridiplantae</taxon>
        <taxon>Streptophyta</taxon>
        <taxon>Embryophyta</taxon>
        <taxon>Tracheophyta</taxon>
        <taxon>Spermatophyta</taxon>
        <taxon>Magnoliopsida</taxon>
        <taxon>eudicotyledons</taxon>
        <taxon>Gunneridae</taxon>
        <taxon>Pentapetalae</taxon>
        <taxon>rosids</taxon>
        <taxon>fabids</taxon>
        <taxon>Malpighiales</taxon>
        <taxon>Rhizophoraceae</taxon>
        <taxon>Rhizophora</taxon>
    </lineage>
</organism>
<proteinExistence type="predicted"/>
<dbReference type="AlphaFoldDB" id="A0A2P2NIS8"/>
<reference evidence="1" key="1">
    <citation type="submission" date="2018-02" db="EMBL/GenBank/DDBJ databases">
        <title>Rhizophora mucronata_Transcriptome.</title>
        <authorList>
            <person name="Meera S.P."/>
            <person name="Sreeshan A."/>
            <person name="Augustine A."/>
        </authorList>
    </citation>
    <scope>NUCLEOTIDE SEQUENCE</scope>
    <source>
        <tissue evidence="1">Leaf</tissue>
    </source>
</reference>
<protein>
    <submittedName>
        <fullName evidence="1">Uncharacterized protein</fullName>
    </submittedName>
</protein>
<dbReference type="EMBL" id="GGEC01061891">
    <property type="protein sequence ID" value="MBX42375.1"/>
    <property type="molecule type" value="Transcribed_RNA"/>
</dbReference>
<sequence>MKILLESLLTVLHICHISWINNSLS</sequence>